<name>A0ABR2VL33_9FUNG</name>
<keyword evidence="1" id="KW-0343">GTPase activation</keyword>
<evidence type="ECO:0000259" key="2">
    <source>
        <dbReference type="PROSITE" id="PS50085"/>
    </source>
</evidence>
<evidence type="ECO:0000256" key="1">
    <source>
        <dbReference type="ARBA" id="ARBA00022468"/>
    </source>
</evidence>
<dbReference type="Gene3D" id="3.40.50.11210">
    <property type="entry name" value="Rap/Ran-GAP"/>
    <property type="match status" value="1"/>
</dbReference>
<evidence type="ECO:0000313" key="4">
    <source>
        <dbReference type="Proteomes" id="UP001479436"/>
    </source>
</evidence>
<dbReference type="EMBL" id="JASJQH010009963">
    <property type="protein sequence ID" value="KAK9674837.1"/>
    <property type="molecule type" value="Genomic_DNA"/>
</dbReference>
<feature type="domain" description="Rap-GAP" evidence="2">
    <location>
        <begin position="1"/>
        <end position="199"/>
    </location>
</feature>
<protein>
    <recommendedName>
        <fullName evidence="2">Rap-GAP domain-containing protein</fullName>
    </recommendedName>
</protein>
<dbReference type="Pfam" id="PF02145">
    <property type="entry name" value="Rap_GAP"/>
    <property type="match status" value="1"/>
</dbReference>
<proteinExistence type="predicted"/>
<dbReference type="InterPro" id="IPR000331">
    <property type="entry name" value="Rap/Ran_GAP_dom"/>
</dbReference>
<dbReference type="InterPro" id="IPR027107">
    <property type="entry name" value="Tuberin/Ral-act_asu"/>
</dbReference>
<keyword evidence="4" id="KW-1185">Reference proteome</keyword>
<dbReference type="PANTHER" id="PTHR10063">
    <property type="entry name" value="TUBERIN"/>
    <property type="match status" value="1"/>
</dbReference>
<dbReference type="PANTHER" id="PTHR10063:SF11">
    <property type="entry name" value="RHO GTPASE-ACTIVATING PROTEIN CG5521-RELATED"/>
    <property type="match status" value="1"/>
</dbReference>
<dbReference type="Proteomes" id="UP001479436">
    <property type="component" value="Unassembled WGS sequence"/>
</dbReference>
<organism evidence="3 4">
    <name type="scientific">Basidiobolus ranarum</name>
    <dbReference type="NCBI Taxonomy" id="34480"/>
    <lineage>
        <taxon>Eukaryota</taxon>
        <taxon>Fungi</taxon>
        <taxon>Fungi incertae sedis</taxon>
        <taxon>Zoopagomycota</taxon>
        <taxon>Entomophthoromycotina</taxon>
        <taxon>Basidiobolomycetes</taxon>
        <taxon>Basidiobolales</taxon>
        <taxon>Basidiobolaceae</taxon>
        <taxon>Basidiobolus</taxon>
    </lineage>
</organism>
<comment type="caution">
    <text evidence="3">The sequence shown here is derived from an EMBL/GenBank/DDBJ whole genome shotgun (WGS) entry which is preliminary data.</text>
</comment>
<dbReference type="InterPro" id="IPR035974">
    <property type="entry name" value="Rap/Ran-GAP_sf"/>
</dbReference>
<reference evidence="3 4" key="1">
    <citation type="submission" date="2023-04" db="EMBL/GenBank/DDBJ databases">
        <title>Genome of Basidiobolus ranarum AG-B5.</title>
        <authorList>
            <person name="Stajich J.E."/>
            <person name="Carter-House D."/>
            <person name="Gryganskyi A."/>
        </authorList>
    </citation>
    <scope>NUCLEOTIDE SEQUENCE [LARGE SCALE GENOMIC DNA]</scope>
    <source>
        <strain evidence="3 4">AG-B5</strain>
    </source>
</reference>
<dbReference type="SUPFAM" id="SSF111347">
    <property type="entry name" value="Rap/Ran-GAP"/>
    <property type="match status" value="1"/>
</dbReference>
<evidence type="ECO:0000313" key="3">
    <source>
        <dbReference type="EMBL" id="KAK9674837.1"/>
    </source>
</evidence>
<dbReference type="PROSITE" id="PS50085">
    <property type="entry name" value="RAPGAP"/>
    <property type="match status" value="1"/>
</dbReference>
<accession>A0ABR2VL33</accession>
<sequence>MNIGVVSVGPWQEDERSILSISQGSPAYAEVLHEHGQEVELESHKGYLGGLERNSTTGKTAIYYSSKSVEMMFHDVTRIPTNPNDPKQLKKKRHIGNDHVHIVWNEHHREYRSSTIGGDFGNVQIIITPSPNGLYAVDVYRDSEILLFGPVLDGMVLPSAILAPLIRMTALNASRYAIYHPFNLYRHPYPFRSIFSSDILRNFYLLLNFFYQDTRIELLILRQYARGTAQRNGPTTSS</sequence>
<gene>
    <name evidence="3" type="ORF">K7432_016852</name>
</gene>